<dbReference type="AlphaFoldDB" id="A0A4R1B580"/>
<dbReference type="EMBL" id="SJZI01000046">
    <property type="protein sequence ID" value="TCJ13282.1"/>
    <property type="molecule type" value="Genomic_DNA"/>
</dbReference>
<evidence type="ECO:0000256" key="1">
    <source>
        <dbReference type="SAM" id="MobiDB-lite"/>
    </source>
</evidence>
<dbReference type="OrthoDB" id="598142at2"/>
<evidence type="ECO:0000313" key="2">
    <source>
        <dbReference type="EMBL" id="TCJ13282.1"/>
    </source>
</evidence>
<reference evidence="2 3" key="1">
    <citation type="submission" date="2019-03" db="EMBL/GenBank/DDBJ databases">
        <authorList>
            <person name="Kim M.K.M."/>
        </authorList>
    </citation>
    <scope>NUCLEOTIDE SEQUENCE [LARGE SCALE GENOMIC DNA]</scope>
    <source>
        <strain evidence="2 3">17J68-12</strain>
    </source>
</reference>
<organism evidence="2 3">
    <name type="scientific">Flaviaesturariibacter flavus</name>
    <dbReference type="NCBI Taxonomy" id="2502780"/>
    <lineage>
        <taxon>Bacteria</taxon>
        <taxon>Pseudomonadati</taxon>
        <taxon>Bacteroidota</taxon>
        <taxon>Chitinophagia</taxon>
        <taxon>Chitinophagales</taxon>
        <taxon>Chitinophagaceae</taxon>
        <taxon>Flaviaestuariibacter</taxon>
    </lineage>
</organism>
<name>A0A4R1B580_9BACT</name>
<comment type="caution">
    <text evidence="2">The sequence shown here is derived from an EMBL/GenBank/DDBJ whole genome shotgun (WGS) entry which is preliminary data.</text>
</comment>
<gene>
    <name evidence="2" type="ORF">EPD60_12865</name>
</gene>
<keyword evidence="3" id="KW-1185">Reference proteome</keyword>
<dbReference type="InterPro" id="IPR021474">
    <property type="entry name" value="DUF3127"/>
</dbReference>
<protein>
    <submittedName>
        <fullName evidence="2">DUF3127 domain-containing protein</fullName>
    </submittedName>
</protein>
<dbReference type="Pfam" id="PF11325">
    <property type="entry name" value="DUF3127"/>
    <property type="match status" value="1"/>
</dbReference>
<feature type="compositionally biased region" description="Low complexity" evidence="1">
    <location>
        <begin position="87"/>
        <end position="97"/>
    </location>
</feature>
<sequence length="118" mass="13051">MQLTAKLIQLLPLQTGNGKNGQWKKQDVIVETEGTYPKKVCISIWGDKIDPSVLQPGSMLNFDFDVESREFNGRWYTDVKAWRVQPAAAAAPQGPAPSTGDAYHDFPPGDMGNEDLPF</sequence>
<dbReference type="Proteomes" id="UP000295334">
    <property type="component" value="Unassembled WGS sequence"/>
</dbReference>
<feature type="region of interest" description="Disordered" evidence="1">
    <location>
        <begin position="87"/>
        <end position="118"/>
    </location>
</feature>
<proteinExistence type="predicted"/>
<evidence type="ECO:0000313" key="3">
    <source>
        <dbReference type="Proteomes" id="UP000295334"/>
    </source>
</evidence>
<accession>A0A4R1B580</accession>
<dbReference type="RefSeq" id="WP_131449938.1">
    <property type="nucleotide sequence ID" value="NZ_SJZI01000046.1"/>
</dbReference>